<feature type="domain" description="Protein kinase" evidence="1">
    <location>
        <begin position="93"/>
        <end position="339"/>
    </location>
</feature>
<organism evidence="2 3">
    <name type="scientific">Fusarium duplospermum</name>
    <dbReference type="NCBI Taxonomy" id="1325734"/>
    <lineage>
        <taxon>Eukaryota</taxon>
        <taxon>Fungi</taxon>
        <taxon>Dikarya</taxon>
        <taxon>Ascomycota</taxon>
        <taxon>Pezizomycotina</taxon>
        <taxon>Sordariomycetes</taxon>
        <taxon>Hypocreomycetidae</taxon>
        <taxon>Hypocreales</taxon>
        <taxon>Nectriaceae</taxon>
        <taxon>Fusarium</taxon>
        <taxon>Fusarium solani species complex</taxon>
    </lineage>
</organism>
<comment type="caution">
    <text evidence="2">The sequence shown here is derived from an EMBL/GenBank/DDBJ whole genome shotgun (WGS) entry which is preliminary data.</text>
</comment>
<dbReference type="STRING" id="1325734.A0A428PJ07"/>
<reference evidence="2 3" key="1">
    <citation type="submission" date="2017-06" db="EMBL/GenBank/DDBJ databases">
        <title>Comparative genomic analysis of Ambrosia Fusariam Clade fungi.</title>
        <authorList>
            <person name="Stajich J.E."/>
            <person name="Carrillo J."/>
            <person name="Kijimoto T."/>
            <person name="Eskalen A."/>
            <person name="O'Donnell K."/>
            <person name="Kasson M."/>
        </authorList>
    </citation>
    <scope>NUCLEOTIDE SEQUENCE [LARGE SCALE GENOMIC DNA]</scope>
    <source>
        <strain evidence="2 3">NRRL62584</strain>
    </source>
</reference>
<dbReference type="GO" id="GO:0004672">
    <property type="term" value="F:protein kinase activity"/>
    <property type="evidence" value="ECO:0007669"/>
    <property type="project" value="InterPro"/>
</dbReference>
<dbReference type="Gene3D" id="1.10.510.10">
    <property type="entry name" value="Transferase(Phosphotransferase) domain 1"/>
    <property type="match status" value="1"/>
</dbReference>
<evidence type="ECO:0000259" key="1">
    <source>
        <dbReference type="PROSITE" id="PS50011"/>
    </source>
</evidence>
<dbReference type="GO" id="GO:0005524">
    <property type="term" value="F:ATP binding"/>
    <property type="evidence" value="ECO:0007669"/>
    <property type="project" value="InterPro"/>
</dbReference>
<name>A0A428PJ07_9HYPO</name>
<dbReference type="InterPro" id="IPR011009">
    <property type="entry name" value="Kinase-like_dom_sf"/>
</dbReference>
<dbReference type="EMBL" id="NKCI01000128">
    <property type="protein sequence ID" value="RSL52995.1"/>
    <property type="molecule type" value="Genomic_DNA"/>
</dbReference>
<keyword evidence="3" id="KW-1185">Reference proteome</keyword>
<evidence type="ECO:0000313" key="3">
    <source>
        <dbReference type="Proteomes" id="UP000288168"/>
    </source>
</evidence>
<dbReference type="AlphaFoldDB" id="A0A428PJ07"/>
<dbReference type="Proteomes" id="UP000288168">
    <property type="component" value="Unassembled WGS sequence"/>
</dbReference>
<dbReference type="PROSITE" id="PS50011">
    <property type="entry name" value="PROTEIN_KINASE_DOM"/>
    <property type="match status" value="1"/>
</dbReference>
<dbReference type="OrthoDB" id="4062651at2759"/>
<accession>A0A428PJ07</accession>
<dbReference type="InterPro" id="IPR000719">
    <property type="entry name" value="Prot_kinase_dom"/>
</dbReference>
<gene>
    <name evidence="2" type="ORF">CEP54_010638</name>
</gene>
<evidence type="ECO:0000313" key="2">
    <source>
        <dbReference type="EMBL" id="RSL52995.1"/>
    </source>
</evidence>
<dbReference type="SUPFAM" id="SSF56112">
    <property type="entry name" value="Protein kinase-like (PK-like)"/>
    <property type="match status" value="1"/>
</dbReference>
<proteinExistence type="predicted"/>
<dbReference type="Gene3D" id="3.30.200.20">
    <property type="entry name" value="Phosphorylase Kinase, domain 1"/>
    <property type="match status" value="1"/>
</dbReference>
<protein>
    <recommendedName>
        <fullName evidence="1">Protein kinase domain-containing protein</fullName>
    </recommendedName>
</protein>
<dbReference type="Pfam" id="PF00069">
    <property type="entry name" value="Pkinase"/>
    <property type="match status" value="1"/>
</dbReference>
<sequence length="339" mass="38202">MLELSQSDLGVEYAFIYNCARVYVTIVCQDLEGEGSISEEFNNFRNDLDNPDTLFQFEEWILDPLQPFLDEEAPTPSCHEPMPLLQYFSPRTFAFKFVNKKGQLDPIQLNYDPTINGDSSPRTQIVNVPTSSPRHRDSHTKDGAVLRSALPPVPLILASEVIRADNLGDEEISDIPKKVKQSSQPDRLLFFKAGLRDHGHLREMELLGQIAHSGKFGSPWKTSRLVGLVVWDDDPNCLMGLLMEYIDGRTLRDRSRDAPEALKKKWIGQVEATLRRLHEVGIVWGDVKPDNVMIDASEDTVLVDFGGGYTPEYIPHELQQTAQGDLIGLDHMKAAMGVW</sequence>